<protein>
    <submittedName>
        <fullName evidence="2">Uncharacterized protein</fullName>
    </submittedName>
</protein>
<evidence type="ECO:0000256" key="1">
    <source>
        <dbReference type="SAM" id="MobiDB-lite"/>
    </source>
</evidence>
<gene>
    <name evidence="2" type="ORF">BDZ83DRAFT_726351</name>
</gene>
<dbReference type="EMBL" id="JAHMHS010000006">
    <property type="protein sequence ID" value="KAK1730496.1"/>
    <property type="molecule type" value="Genomic_DNA"/>
</dbReference>
<comment type="caution">
    <text evidence="2">The sequence shown here is derived from an EMBL/GenBank/DDBJ whole genome shotgun (WGS) entry which is preliminary data.</text>
</comment>
<sequence length="257" mass="28936">MFISNDLWSHQLAKPSIAMKKPLGDLGVQAIRARAVHAASTRTECQEDLDERRLMGFFSDEDGTKGLEKRYDMLLPPSRWAMFRPVSRPRVERKSGVALLHVLSVENYLTFHALARTASMMWVFFATHHSAGSRSCQLSANGFGSLSHKEIGMDITPFRGAGKIVDGQNIMVPIQCNAATKVQGSFYEAASVRSWQFAYSQSTPLKMKDMTQQLVKAYLEHYPLALYRVNRRELKKEANADDPNHRDGPSDGSHYLD</sequence>
<dbReference type="RefSeq" id="XP_060370551.1">
    <property type="nucleotide sequence ID" value="XM_060512759.1"/>
</dbReference>
<dbReference type="AlphaFoldDB" id="A0AAD9D2D4"/>
<reference evidence="2" key="1">
    <citation type="submission" date="2021-12" db="EMBL/GenBank/DDBJ databases">
        <title>Comparative genomics, transcriptomics and evolutionary studies reveal genomic signatures of adaptation to plant cell wall in hemibiotrophic fungi.</title>
        <authorList>
            <consortium name="DOE Joint Genome Institute"/>
            <person name="Baroncelli R."/>
            <person name="Diaz J.F."/>
            <person name="Benocci T."/>
            <person name="Peng M."/>
            <person name="Battaglia E."/>
            <person name="Haridas S."/>
            <person name="Andreopoulos W."/>
            <person name="Labutti K."/>
            <person name="Pangilinan J."/>
            <person name="Floch G.L."/>
            <person name="Makela M.R."/>
            <person name="Henrissat B."/>
            <person name="Grigoriev I.V."/>
            <person name="Crouch J.A."/>
            <person name="De Vries R.P."/>
            <person name="Sukno S.A."/>
            <person name="Thon M.R."/>
        </authorList>
    </citation>
    <scope>NUCLEOTIDE SEQUENCE</scope>
    <source>
        <strain evidence="2">CBS 112980</strain>
    </source>
</reference>
<organism evidence="2 3">
    <name type="scientific">Glomerella acutata</name>
    <name type="common">Colletotrichum acutatum</name>
    <dbReference type="NCBI Taxonomy" id="27357"/>
    <lineage>
        <taxon>Eukaryota</taxon>
        <taxon>Fungi</taxon>
        <taxon>Dikarya</taxon>
        <taxon>Ascomycota</taxon>
        <taxon>Pezizomycotina</taxon>
        <taxon>Sordariomycetes</taxon>
        <taxon>Hypocreomycetidae</taxon>
        <taxon>Glomerellales</taxon>
        <taxon>Glomerellaceae</taxon>
        <taxon>Colletotrichum</taxon>
        <taxon>Colletotrichum acutatum species complex</taxon>
    </lineage>
</organism>
<keyword evidence="3" id="KW-1185">Reference proteome</keyword>
<feature type="region of interest" description="Disordered" evidence="1">
    <location>
        <begin position="236"/>
        <end position="257"/>
    </location>
</feature>
<name>A0AAD9D2D4_GLOAC</name>
<proteinExistence type="predicted"/>
<evidence type="ECO:0000313" key="2">
    <source>
        <dbReference type="EMBL" id="KAK1730496.1"/>
    </source>
</evidence>
<accession>A0AAD9D2D4</accession>
<dbReference type="GeneID" id="85396657"/>
<evidence type="ECO:0000313" key="3">
    <source>
        <dbReference type="Proteomes" id="UP001244207"/>
    </source>
</evidence>
<dbReference type="Proteomes" id="UP001244207">
    <property type="component" value="Unassembled WGS sequence"/>
</dbReference>